<organism evidence="7 8">
    <name type="scientific">Thauera humireducens</name>
    <dbReference type="NCBI Taxonomy" id="1134435"/>
    <lineage>
        <taxon>Bacteria</taxon>
        <taxon>Pseudomonadati</taxon>
        <taxon>Pseudomonadota</taxon>
        <taxon>Betaproteobacteria</taxon>
        <taxon>Rhodocyclales</taxon>
        <taxon>Zoogloeaceae</taxon>
        <taxon>Thauera</taxon>
    </lineage>
</organism>
<evidence type="ECO:0000256" key="4">
    <source>
        <dbReference type="ARBA" id="ARBA00022643"/>
    </source>
</evidence>
<evidence type="ECO:0000256" key="2">
    <source>
        <dbReference type="ARBA" id="ARBA00007118"/>
    </source>
</evidence>
<evidence type="ECO:0000259" key="6">
    <source>
        <dbReference type="Pfam" id="PF00881"/>
    </source>
</evidence>
<comment type="cofactor">
    <cofactor evidence="1">
        <name>FMN</name>
        <dbReference type="ChEBI" id="CHEBI:58210"/>
    </cofactor>
</comment>
<comment type="similarity">
    <text evidence="2">Belongs to the nitroreductase family.</text>
</comment>
<dbReference type="AlphaFoldDB" id="A0A127K2S6"/>
<keyword evidence="5" id="KW-0560">Oxidoreductase</keyword>
<keyword evidence="3" id="KW-0285">Flavoprotein</keyword>
<dbReference type="Gene3D" id="3.40.109.10">
    <property type="entry name" value="NADH Oxidase"/>
    <property type="match status" value="1"/>
</dbReference>
<dbReference type="Pfam" id="PF00881">
    <property type="entry name" value="Nitroreductase"/>
    <property type="match status" value="1"/>
</dbReference>
<dbReference type="PANTHER" id="PTHR43673">
    <property type="entry name" value="NAD(P)H NITROREDUCTASE YDGI-RELATED"/>
    <property type="match status" value="1"/>
</dbReference>
<evidence type="ECO:0000313" key="8">
    <source>
        <dbReference type="Proteomes" id="UP000036902"/>
    </source>
</evidence>
<dbReference type="STRING" id="1134435.AC731_004480"/>
<sequence>MTNAFQPAVDEVIQSRYSCRAFLPRPVPRTTIEEILAVASRAPSGTNIQPWRAWVLTGETKAALTERLLAAFDDPEEAATHADPYQYYPKQWISPYIDRRRKVGLQLYGLLGIQKGDAKRMHEQFARNYKFFDAPVGLIFTVDRVMEQGSWLDYGMFLQNVMLAAKARGLDTCPQAALIQFHRIIRQTLEIPDNETLICGMSLGYADPAAPENTLRTERAPLSEWVSFRD</sequence>
<dbReference type="PANTHER" id="PTHR43673:SF2">
    <property type="entry name" value="NITROREDUCTASE"/>
    <property type="match status" value="1"/>
</dbReference>
<evidence type="ECO:0000256" key="5">
    <source>
        <dbReference type="ARBA" id="ARBA00023002"/>
    </source>
</evidence>
<protein>
    <submittedName>
        <fullName evidence="7">Nitrobenzoate reductase</fullName>
    </submittedName>
</protein>
<dbReference type="RefSeq" id="WP_048709526.1">
    <property type="nucleotide sequence ID" value="NZ_CP014646.1"/>
</dbReference>
<dbReference type="CDD" id="cd02136">
    <property type="entry name" value="PnbA_NfnB-like"/>
    <property type="match status" value="1"/>
</dbReference>
<gene>
    <name evidence="7" type="ORF">AC731_004480</name>
</gene>
<reference evidence="8" key="1">
    <citation type="submission" date="2016-03" db="EMBL/GenBank/DDBJ databases">
        <authorList>
            <person name="Ma C."/>
            <person name="Zhou S."/>
            <person name="Yang G."/>
        </authorList>
    </citation>
    <scope>NUCLEOTIDE SEQUENCE [LARGE SCALE GENOMIC DNA]</scope>
    <source>
        <strain evidence="8">SgZ-1</strain>
    </source>
</reference>
<dbReference type="GO" id="GO:0016491">
    <property type="term" value="F:oxidoreductase activity"/>
    <property type="evidence" value="ECO:0007669"/>
    <property type="project" value="UniProtKB-KW"/>
</dbReference>
<evidence type="ECO:0000313" key="7">
    <source>
        <dbReference type="EMBL" id="AMO36256.1"/>
    </source>
</evidence>
<dbReference type="KEGG" id="thu:AC731_004480"/>
<dbReference type="InterPro" id="IPR000415">
    <property type="entry name" value="Nitroreductase-like"/>
</dbReference>
<evidence type="ECO:0000256" key="3">
    <source>
        <dbReference type="ARBA" id="ARBA00022630"/>
    </source>
</evidence>
<feature type="domain" description="Nitroreductase" evidence="6">
    <location>
        <begin position="13"/>
        <end position="205"/>
    </location>
</feature>
<proteinExistence type="inferred from homology"/>
<keyword evidence="8" id="KW-1185">Reference proteome</keyword>
<dbReference type="EMBL" id="CP014646">
    <property type="protein sequence ID" value="AMO36256.1"/>
    <property type="molecule type" value="Genomic_DNA"/>
</dbReference>
<keyword evidence="4" id="KW-0288">FMN</keyword>
<dbReference type="InterPro" id="IPR029479">
    <property type="entry name" value="Nitroreductase"/>
</dbReference>
<dbReference type="Proteomes" id="UP000036902">
    <property type="component" value="Chromosome"/>
</dbReference>
<accession>A0A127K2S6</accession>
<evidence type="ECO:0000256" key="1">
    <source>
        <dbReference type="ARBA" id="ARBA00001917"/>
    </source>
</evidence>
<dbReference type="SUPFAM" id="SSF55469">
    <property type="entry name" value="FMN-dependent nitroreductase-like"/>
    <property type="match status" value="1"/>
</dbReference>
<name>A0A127K2S6_9RHOO</name>